<sequence>MNFLDIRTDFAFKKVFGSEGSKDILLSFLNAVLPFDDGKRITDLTIVDPYNIPMLKGMKDTFVDVKALLSDGTRVIIEMQILNHDGFEKRVLYNAAKNYSAQLVQGQAYHLLNPVIALTLTDFVMFPDSPRLMNCFKLLEKRDFIEYCDDIELVFIELPKFNKTETELETERDNWLYFIKNAAKLNDIPKNCGRDLAKAFGIANEANLSPEELELQHRKSEFIVIVQASLDMAIRQGKQEGIELGIELGKQEGIEQGKQEGIEQGIEQGKQEGIAESRRATVFSAHQAGVPVATIAQIVQMDSADVIALLASAMPD</sequence>
<dbReference type="PANTHER" id="PTHR41317">
    <property type="entry name" value="PD-(D_E)XK NUCLEASE FAMILY TRANSPOSASE"/>
    <property type="match status" value="1"/>
</dbReference>
<dbReference type="PANTHER" id="PTHR41317:SF1">
    <property type="entry name" value="PD-(D_E)XK NUCLEASE FAMILY TRANSPOSASE"/>
    <property type="match status" value="1"/>
</dbReference>
<reference evidence="1 2" key="1">
    <citation type="submission" date="2017-06" db="EMBL/GenBank/DDBJ databases">
        <title>Genome Sequencing of the methanotroph Methylovulum psychrotolerants str. HV10-M2 isolated from a high-altitude environment.</title>
        <authorList>
            <person name="Mateos-Rivera A."/>
        </authorList>
    </citation>
    <scope>NUCLEOTIDE SEQUENCE [LARGE SCALE GENOMIC DNA]</scope>
    <source>
        <strain evidence="1 2">HV10_M2</strain>
    </source>
</reference>
<protein>
    <submittedName>
        <fullName evidence="1">Transposase</fullName>
    </submittedName>
</protein>
<dbReference type="KEGG" id="mpsy:CEK71_04000"/>
<accession>A0A1Z4BVM4</accession>
<dbReference type="EMBL" id="CP022129">
    <property type="protein sequence ID" value="ASF45293.1"/>
    <property type="molecule type" value="Genomic_DNA"/>
</dbReference>
<dbReference type="Proteomes" id="UP000197019">
    <property type="component" value="Chromosome"/>
</dbReference>
<dbReference type="OrthoDB" id="9812287at2"/>
<dbReference type="NCBIfam" id="TIGR01784">
    <property type="entry name" value="T_den_put_tspse"/>
    <property type="match status" value="1"/>
</dbReference>
<keyword evidence="2" id="KW-1185">Reference proteome</keyword>
<name>A0A1Z4BVM4_9GAMM</name>
<organism evidence="1 2">
    <name type="scientific">Methylovulum psychrotolerans</name>
    <dbReference type="NCBI Taxonomy" id="1704499"/>
    <lineage>
        <taxon>Bacteria</taxon>
        <taxon>Pseudomonadati</taxon>
        <taxon>Pseudomonadota</taxon>
        <taxon>Gammaproteobacteria</taxon>
        <taxon>Methylococcales</taxon>
        <taxon>Methylococcaceae</taxon>
        <taxon>Methylovulum</taxon>
    </lineage>
</organism>
<evidence type="ECO:0000313" key="1">
    <source>
        <dbReference type="EMBL" id="ASF45293.1"/>
    </source>
</evidence>
<dbReference type="InterPro" id="IPR010106">
    <property type="entry name" value="RpnA"/>
</dbReference>
<dbReference type="Pfam" id="PF12784">
    <property type="entry name" value="PDDEXK_2"/>
    <property type="match status" value="1"/>
</dbReference>
<proteinExistence type="predicted"/>
<evidence type="ECO:0000313" key="2">
    <source>
        <dbReference type="Proteomes" id="UP000197019"/>
    </source>
</evidence>
<dbReference type="RefSeq" id="WP_088618175.1">
    <property type="nucleotide sequence ID" value="NZ_CP022129.1"/>
</dbReference>
<dbReference type="AlphaFoldDB" id="A0A1Z4BVM4"/>
<gene>
    <name evidence="1" type="ORF">CEK71_04000</name>
</gene>